<gene>
    <name evidence="2" type="ORF">MP11Mi_35860</name>
</gene>
<evidence type="ECO:0000313" key="2">
    <source>
        <dbReference type="EMBL" id="WOC14464.1"/>
    </source>
</evidence>
<accession>A0AA97CZ61</accession>
<name>A0AA97CZ61_9ACTN</name>
<sequence length="142" mass="14970">MTQNDALTTAVDAEFAAIFTYGLTTAFVNSDQRTTVGEHIAEHRVRRDELNAALVSAGLAEQVPAAGYTVPFEVTDDATAVKALLQAETTCASAYRALVEQASDGKIRRLGVDGLTDAAMRIAFWRGVAGLSPSTLALPGAR</sequence>
<proteinExistence type="predicted"/>
<dbReference type="RefSeq" id="WP_420040205.1">
    <property type="nucleotide sequence ID" value="NZ_CP128986.1"/>
</dbReference>
<dbReference type="SUPFAM" id="SSF47240">
    <property type="entry name" value="Ferritin-like"/>
    <property type="match status" value="1"/>
</dbReference>
<dbReference type="Gene3D" id="1.20.1260.10">
    <property type="match status" value="1"/>
</dbReference>
<feature type="domain" description="DUF4439" evidence="1">
    <location>
        <begin position="6"/>
        <end position="141"/>
    </location>
</feature>
<protein>
    <recommendedName>
        <fullName evidence="1">DUF4439 domain-containing protein</fullName>
    </recommendedName>
</protein>
<evidence type="ECO:0000259" key="1">
    <source>
        <dbReference type="Pfam" id="PF14530"/>
    </source>
</evidence>
<dbReference type="InterPro" id="IPR009078">
    <property type="entry name" value="Ferritin-like_SF"/>
</dbReference>
<reference evidence="2" key="1">
    <citation type="submission" date="2023-06" db="EMBL/GenBank/DDBJ databases">
        <title>Gordonia sp. nov. and Pseudochrobactrum sp. nov., two species isolated from the burying beetle Nicrophorus vespilloides.</title>
        <authorList>
            <person name="Poehlein A."/>
            <person name="Guzman J."/>
            <person name="Daniel R."/>
            <person name="Vilcinskas A."/>
        </authorList>
    </citation>
    <scope>NUCLEOTIDE SEQUENCE</scope>
    <source>
        <strain evidence="2">MP11Mi</strain>
    </source>
</reference>
<dbReference type="CDD" id="cd00657">
    <property type="entry name" value="Ferritin_like"/>
    <property type="match status" value="1"/>
</dbReference>
<dbReference type="EMBL" id="CP128986">
    <property type="protein sequence ID" value="WOC14464.1"/>
    <property type="molecule type" value="Genomic_DNA"/>
</dbReference>
<dbReference type="InterPro" id="IPR012347">
    <property type="entry name" value="Ferritin-like"/>
</dbReference>
<dbReference type="AlphaFoldDB" id="A0AA97CZ61"/>
<dbReference type="Pfam" id="PF14530">
    <property type="entry name" value="DUF4439"/>
    <property type="match status" value="1"/>
</dbReference>
<organism evidence="2">
    <name type="scientific">Gordonia sp. MP11Mi</name>
    <dbReference type="NCBI Taxonomy" id="3022769"/>
    <lineage>
        <taxon>Bacteria</taxon>
        <taxon>Bacillati</taxon>
        <taxon>Actinomycetota</taxon>
        <taxon>Actinomycetes</taxon>
        <taxon>Mycobacteriales</taxon>
        <taxon>Gordoniaceae</taxon>
        <taxon>Gordonia</taxon>
    </lineage>
</organism>
<dbReference type="InterPro" id="IPR029447">
    <property type="entry name" value="DUF4439"/>
</dbReference>